<feature type="region of interest" description="Disordered" evidence="2">
    <location>
        <begin position="1"/>
        <end position="97"/>
    </location>
</feature>
<name>A0ABD3RA03_9STRA</name>
<evidence type="ECO:0000256" key="2">
    <source>
        <dbReference type="SAM" id="MobiDB-lite"/>
    </source>
</evidence>
<dbReference type="Gene3D" id="3.80.10.10">
    <property type="entry name" value="Ribonuclease Inhibitor"/>
    <property type="match status" value="1"/>
</dbReference>
<feature type="compositionally biased region" description="Acidic residues" evidence="2">
    <location>
        <begin position="72"/>
        <end position="83"/>
    </location>
</feature>
<proteinExistence type="predicted"/>
<feature type="region of interest" description="Disordered" evidence="2">
    <location>
        <begin position="230"/>
        <end position="249"/>
    </location>
</feature>
<keyword evidence="5" id="KW-1185">Reference proteome</keyword>
<comment type="caution">
    <text evidence="4">The sequence shown here is derived from an EMBL/GenBank/DDBJ whole genome shotgun (WGS) entry which is preliminary data.</text>
</comment>
<feature type="compositionally biased region" description="Basic residues" evidence="2">
    <location>
        <begin position="37"/>
        <end position="47"/>
    </location>
</feature>
<protein>
    <submittedName>
        <fullName evidence="4">Uncharacterized protein</fullName>
    </submittedName>
</protein>
<dbReference type="Proteomes" id="UP001530377">
    <property type="component" value="Unassembled WGS sequence"/>
</dbReference>
<reference evidence="4 5" key="1">
    <citation type="submission" date="2024-10" db="EMBL/GenBank/DDBJ databases">
        <title>Updated reference genomes for cyclostephanoid diatoms.</title>
        <authorList>
            <person name="Roberts W.R."/>
            <person name="Alverson A.J."/>
        </authorList>
    </citation>
    <scope>NUCLEOTIDE SEQUENCE [LARGE SCALE GENOMIC DNA]</scope>
    <source>
        <strain evidence="4 5">AJA228-03</strain>
    </source>
</reference>
<dbReference type="PANTHER" id="PTHR47988">
    <property type="entry name" value="SOMATIC EMBRYOGENESIS RECEPTOR KINASE 1"/>
    <property type="match status" value="1"/>
</dbReference>
<evidence type="ECO:0000313" key="5">
    <source>
        <dbReference type="Proteomes" id="UP001530377"/>
    </source>
</evidence>
<gene>
    <name evidence="4" type="ORF">ACHAXA_005419</name>
</gene>
<dbReference type="AlphaFoldDB" id="A0ABD3RA03"/>
<keyword evidence="3" id="KW-0812">Transmembrane</keyword>
<evidence type="ECO:0000256" key="3">
    <source>
        <dbReference type="SAM" id="Phobius"/>
    </source>
</evidence>
<organism evidence="4 5">
    <name type="scientific">Cyclostephanos tholiformis</name>
    <dbReference type="NCBI Taxonomy" id="382380"/>
    <lineage>
        <taxon>Eukaryota</taxon>
        <taxon>Sar</taxon>
        <taxon>Stramenopiles</taxon>
        <taxon>Ochrophyta</taxon>
        <taxon>Bacillariophyta</taxon>
        <taxon>Coscinodiscophyceae</taxon>
        <taxon>Thalassiosirophycidae</taxon>
        <taxon>Stephanodiscales</taxon>
        <taxon>Stephanodiscaceae</taxon>
        <taxon>Cyclostephanos</taxon>
    </lineage>
</organism>
<keyword evidence="1" id="KW-0732">Signal</keyword>
<dbReference type="EMBL" id="JALLPB020000428">
    <property type="protein sequence ID" value="KAL3809212.1"/>
    <property type="molecule type" value="Genomic_DNA"/>
</dbReference>
<evidence type="ECO:0000256" key="1">
    <source>
        <dbReference type="ARBA" id="ARBA00022729"/>
    </source>
</evidence>
<sequence>MMGERIPSRPSINTDASSTNLRSSMNSEDIEEDRRLIMRKIQQRRRGGDRAAGGDGPPSRPSMDSSRGAFSEGDDYGEDEDDYVGLGSDRNGPAIDDEGGILLREAREWHMRDELSIGGKVEEDGGDREEGLEAMKRALTNRPVSWWGMRKQWQRRRGGPAVTSSELVAVGGMPIPFGSGGDIVAHDHDGGRDDERDVVATGGPLDWDACAAHPVLLEDPTSIGYDMSSFRRGHPHSANGSSSRTTSMRRRRPAVIYVTRDVVNKRRAIQGLYLLSSMCVVCIFGFVLSQRKLSNYAMVASPMSLSEYLAGEGLMTTANVEGHDAAGHDEYYDYGETGDQSSAAIAGLGDIELNPIDPLANEVLANDPLVGNHMTSPSTPAVDRFEQLKRVVVGRGISPEEVFANPASAQFRALDWLANDDVLRYMPASERWSKKIVQRYTLATIYYATNGQGWKNTLYFLSNRDECDWNRVYMGYFSGAGRCNKEGYITALALWGNYLKGALPPEIGSLTSLRTLSVFDNMIAVHPPESLVKLTSVTRLYLQKNSFQGDVNFLCQLKIPDLKADCGERGGVLCSCCIACGYNEKNDKGNMVDRFITR</sequence>
<feature type="compositionally biased region" description="Polar residues" evidence="2">
    <location>
        <begin position="10"/>
        <end position="27"/>
    </location>
</feature>
<dbReference type="InterPro" id="IPR032675">
    <property type="entry name" value="LRR_dom_sf"/>
</dbReference>
<dbReference type="SUPFAM" id="SSF52058">
    <property type="entry name" value="L domain-like"/>
    <property type="match status" value="1"/>
</dbReference>
<feature type="transmembrane region" description="Helical" evidence="3">
    <location>
        <begin position="268"/>
        <end position="288"/>
    </location>
</feature>
<keyword evidence="3" id="KW-0472">Membrane</keyword>
<accession>A0ABD3RA03</accession>
<keyword evidence="3" id="KW-1133">Transmembrane helix</keyword>
<evidence type="ECO:0000313" key="4">
    <source>
        <dbReference type="EMBL" id="KAL3809212.1"/>
    </source>
</evidence>